<dbReference type="Proteomes" id="UP001472866">
    <property type="component" value="Chromosome 07"/>
</dbReference>
<proteinExistence type="predicted"/>
<sequence length="338" mass="36954">MKHGLALIPDLASATRYAAICAGSAHAAKAAVSLKRGEGVGSQGYLATASELDEALISMKTSNNNTIMKKVYSPQPEPLVSVFRPRTLLVVLGRNFMSGLVPWMNELQDNINEAAEESAGEGSDDGEEEMMDVEVPPFRPVMAKAARGSVRDYAVLLLKRGMEIFASAFLEPHAACKLLKDHHASARRKRLRYFFDHRQPLRLRVQVGLYRVKRSSQTAARSALLGFLAELCVNEVLVIYRTVQLSRDEDGTYADTIEEDEGKRFSDSLEYFQRQTASNFARVSCRLVFASVGVGFGSLITVAEPKVLPQAVGKLGTVLGFAVGDFCGGKIADYLLSQ</sequence>
<keyword evidence="2" id="KW-1185">Reference proteome</keyword>
<name>A0AAX4PBY3_9CHLO</name>
<dbReference type="EMBL" id="CP151507">
    <property type="protein sequence ID" value="WZN63516.1"/>
    <property type="molecule type" value="Genomic_DNA"/>
</dbReference>
<organism evidence="1 2">
    <name type="scientific">Chloropicon roscoffensis</name>
    <dbReference type="NCBI Taxonomy" id="1461544"/>
    <lineage>
        <taxon>Eukaryota</taxon>
        <taxon>Viridiplantae</taxon>
        <taxon>Chlorophyta</taxon>
        <taxon>Chloropicophyceae</taxon>
        <taxon>Chloropicales</taxon>
        <taxon>Chloropicaceae</taxon>
        <taxon>Chloropicon</taxon>
    </lineage>
</organism>
<protein>
    <submittedName>
        <fullName evidence="1">Uncharacterized protein</fullName>
    </submittedName>
</protein>
<dbReference type="PANTHER" id="PTHR36074">
    <property type="entry name" value="ISOPENTENYL-DIPHOSPHATE DELTA-ISOMERASE"/>
    <property type="match status" value="1"/>
</dbReference>
<evidence type="ECO:0000313" key="1">
    <source>
        <dbReference type="EMBL" id="WZN63516.1"/>
    </source>
</evidence>
<reference evidence="1 2" key="1">
    <citation type="submission" date="2024-03" db="EMBL/GenBank/DDBJ databases">
        <title>Complete genome sequence of the green alga Chloropicon roscoffensis RCC1871.</title>
        <authorList>
            <person name="Lemieux C."/>
            <person name="Pombert J.-F."/>
            <person name="Otis C."/>
            <person name="Turmel M."/>
        </authorList>
    </citation>
    <scope>NUCLEOTIDE SEQUENCE [LARGE SCALE GENOMIC DNA]</scope>
    <source>
        <strain evidence="1 2">RCC1871</strain>
    </source>
</reference>
<accession>A0AAX4PBY3</accession>
<dbReference type="AlphaFoldDB" id="A0AAX4PBY3"/>
<dbReference type="PANTHER" id="PTHR36074:SF1">
    <property type="entry name" value="ISOPENTENYL-DIPHOSPHATE DELTA-ISOMERASE"/>
    <property type="match status" value="1"/>
</dbReference>
<gene>
    <name evidence="1" type="ORF">HKI87_07g50650</name>
</gene>
<evidence type="ECO:0000313" key="2">
    <source>
        <dbReference type="Proteomes" id="UP001472866"/>
    </source>
</evidence>